<organism evidence="2 3">
    <name type="scientific">Liparis tanakae</name>
    <name type="common">Tanaka's snailfish</name>
    <dbReference type="NCBI Taxonomy" id="230148"/>
    <lineage>
        <taxon>Eukaryota</taxon>
        <taxon>Metazoa</taxon>
        <taxon>Chordata</taxon>
        <taxon>Craniata</taxon>
        <taxon>Vertebrata</taxon>
        <taxon>Euteleostomi</taxon>
        <taxon>Actinopterygii</taxon>
        <taxon>Neopterygii</taxon>
        <taxon>Teleostei</taxon>
        <taxon>Neoteleostei</taxon>
        <taxon>Acanthomorphata</taxon>
        <taxon>Eupercaria</taxon>
        <taxon>Perciformes</taxon>
        <taxon>Cottioidei</taxon>
        <taxon>Cottales</taxon>
        <taxon>Liparidae</taxon>
        <taxon>Liparis</taxon>
    </lineage>
</organism>
<protein>
    <submittedName>
        <fullName evidence="2">Uncharacterized protein</fullName>
    </submittedName>
</protein>
<dbReference type="Proteomes" id="UP000314294">
    <property type="component" value="Unassembled WGS sequence"/>
</dbReference>
<accession>A0A4Z2GDK3</accession>
<feature type="region of interest" description="Disordered" evidence="1">
    <location>
        <begin position="77"/>
        <end position="103"/>
    </location>
</feature>
<gene>
    <name evidence="2" type="ORF">EYF80_038136</name>
</gene>
<keyword evidence="3" id="KW-1185">Reference proteome</keyword>
<dbReference type="EMBL" id="SRLO01000574">
    <property type="protein sequence ID" value="TNN51666.1"/>
    <property type="molecule type" value="Genomic_DNA"/>
</dbReference>
<feature type="compositionally biased region" description="Polar residues" evidence="1">
    <location>
        <begin position="87"/>
        <end position="97"/>
    </location>
</feature>
<evidence type="ECO:0000256" key="1">
    <source>
        <dbReference type="SAM" id="MobiDB-lite"/>
    </source>
</evidence>
<evidence type="ECO:0000313" key="2">
    <source>
        <dbReference type="EMBL" id="TNN51666.1"/>
    </source>
</evidence>
<dbReference type="AlphaFoldDB" id="A0A4Z2GDK3"/>
<proteinExistence type="predicted"/>
<sequence length="103" mass="11574">MLGRSRNANVSSAAFVRNTVIRPPAPWVEPLAAAAPAPVCFDVNRKVSRVPEGSCQRWRTARLAAFRETETLLREPRRAQKRWVQPREQSSPAQCTKPTPPLE</sequence>
<evidence type="ECO:0000313" key="3">
    <source>
        <dbReference type="Proteomes" id="UP000314294"/>
    </source>
</evidence>
<reference evidence="2 3" key="1">
    <citation type="submission" date="2019-03" db="EMBL/GenBank/DDBJ databases">
        <title>First draft genome of Liparis tanakae, snailfish: a comprehensive survey of snailfish specific genes.</title>
        <authorList>
            <person name="Kim W."/>
            <person name="Song I."/>
            <person name="Jeong J.-H."/>
            <person name="Kim D."/>
            <person name="Kim S."/>
            <person name="Ryu S."/>
            <person name="Song J.Y."/>
            <person name="Lee S.K."/>
        </authorList>
    </citation>
    <scope>NUCLEOTIDE SEQUENCE [LARGE SCALE GENOMIC DNA]</scope>
    <source>
        <tissue evidence="2">Muscle</tissue>
    </source>
</reference>
<comment type="caution">
    <text evidence="2">The sequence shown here is derived from an EMBL/GenBank/DDBJ whole genome shotgun (WGS) entry which is preliminary data.</text>
</comment>
<name>A0A4Z2GDK3_9TELE</name>